<dbReference type="Pfam" id="PF07693">
    <property type="entry name" value="KAP_NTPase"/>
    <property type="match status" value="2"/>
</dbReference>
<protein>
    <submittedName>
        <fullName evidence="4">P-loop NTPase fold protein</fullName>
    </submittedName>
</protein>
<dbReference type="SUPFAM" id="SSF52540">
    <property type="entry name" value="P-loop containing nucleoside triphosphate hydrolases"/>
    <property type="match status" value="1"/>
</dbReference>
<name>A0AAU8CBB2_9EURY</name>
<feature type="region of interest" description="Disordered" evidence="1">
    <location>
        <begin position="346"/>
        <end position="370"/>
    </location>
</feature>
<dbReference type="InterPro" id="IPR052754">
    <property type="entry name" value="NTPase_KAP_P-loop"/>
</dbReference>
<accession>A0AAU8CBB2</accession>
<keyword evidence="2" id="KW-0472">Membrane</keyword>
<feature type="domain" description="KAP NTPase" evidence="3">
    <location>
        <begin position="326"/>
        <end position="410"/>
    </location>
</feature>
<dbReference type="InterPro" id="IPR011991">
    <property type="entry name" value="ArsR-like_HTH"/>
</dbReference>
<dbReference type="KEGG" id="hanx:ABSL23_10790"/>
<gene>
    <name evidence="4" type="ORF">ABSL23_10790</name>
</gene>
<feature type="domain" description="KAP NTPase" evidence="3">
    <location>
        <begin position="31"/>
        <end position="297"/>
    </location>
</feature>
<dbReference type="InterPro" id="IPR036390">
    <property type="entry name" value="WH_DNA-bd_sf"/>
</dbReference>
<dbReference type="GeneID" id="91109640"/>
<organism evidence="4">
    <name type="scientific">Halobacterium sp. NMX12-1</name>
    <dbReference type="NCBI Taxonomy" id="3166650"/>
    <lineage>
        <taxon>Archaea</taxon>
        <taxon>Methanobacteriati</taxon>
        <taxon>Methanobacteriota</taxon>
        <taxon>Stenosarchaea group</taxon>
        <taxon>Halobacteria</taxon>
        <taxon>Halobacteriales</taxon>
        <taxon>Halobacteriaceae</taxon>
        <taxon>Halobacterium</taxon>
    </lineage>
</organism>
<dbReference type="EMBL" id="CP159204">
    <property type="protein sequence ID" value="XCF15727.1"/>
    <property type="molecule type" value="Genomic_DNA"/>
</dbReference>
<reference evidence="4" key="1">
    <citation type="submission" date="2024-06" db="EMBL/GenBank/DDBJ databases">
        <title>Genome Sequence of an extremely halophilic archaeon isolated from Permian era halite, Salado Formation, Carlsbad, New Mexico: Halobacterium sp. strain NMX12-1.</title>
        <authorList>
            <person name="Sotoa L."/>
            <person name="DasSarma P."/>
            <person name="Anton B.P."/>
            <person name="Vincze T."/>
            <person name="Verma I."/>
            <person name="Eralp B."/>
            <person name="Powers D.W."/>
            <person name="Dozier B.L."/>
            <person name="Roberts R.J."/>
            <person name="DasSarma S."/>
        </authorList>
    </citation>
    <scope>NUCLEOTIDE SEQUENCE</scope>
    <source>
        <strain evidence="4">NMX12-1</strain>
    </source>
</reference>
<dbReference type="Gene3D" id="3.40.50.300">
    <property type="entry name" value="P-loop containing nucleotide triphosphate hydrolases"/>
    <property type="match status" value="1"/>
</dbReference>
<dbReference type="SUPFAM" id="SSF46785">
    <property type="entry name" value="Winged helix' DNA-binding domain"/>
    <property type="match status" value="1"/>
</dbReference>
<dbReference type="Gene3D" id="1.10.10.10">
    <property type="entry name" value="Winged helix-like DNA-binding domain superfamily/Winged helix DNA-binding domain"/>
    <property type="match status" value="1"/>
</dbReference>
<evidence type="ECO:0000259" key="3">
    <source>
        <dbReference type="Pfam" id="PF07693"/>
    </source>
</evidence>
<dbReference type="InterPro" id="IPR011646">
    <property type="entry name" value="KAP_P-loop"/>
</dbReference>
<feature type="region of interest" description="Disordered" evidence="1">
    <location>
        <begin position="1"/>
        <end position="27"/>
    </location>
</feature>
<evidence type="ECO:0000256" key="1">
    <source>
        <dbReference type="SAM" id="MobiDB-lite"/>
    </source>
</evidence>
<dbReference type="InterPro" id="IPR036388">
    <property type="entry name" value="WH-like_DNA-bd_sf"/>
</dbReference>
<feature type="compositionally biased region" description="Basic and acidic residues" evidence="1">
    <location>
        <begin position="346"/>
        <end position="358"/>
    </location>
</feature>
<dbReference type="InterPro" id="IPR027417">
    <property type="entry name" value="P-loop_NTPase"/>
</dbReference>
<dbReference type="RefSeq" id="WP_353633742.1">
    <property type="nucleotide sequence ID" value="NZ_CP159204.1"/>
</dbReference>
<feature type="compositionally biased region" description="Polar residues" evidence="1">
    <location>
        <begin position="15"/>
        <end position="26"/>
    </location>
</feature>
<dbReference type="AlphaFoldDB" id="A0AAU8CBB2"/>
<sequence length="636" mass="72233">MTDGQKKSGDDLSVGISSDQPTTQDTIGFGPYSDALKLLLTHETTEPPLTVSVEGKWGQGKSSFMRQLRKKLDDDDYRTVEFNPWRHEADETLWATFVLEFFRQIRQSDQQSKLDNIRAGLRLFRLRLDLGKNIWETSRNILLLTILAFGLLAFPVILYFHGPSLLADSSQNGILKWILGSSGAAVSGVALLTLGNRVTSRLMNPIRVDFDEYLQKPNYEARRTFVSEFHEDFKRIVDSYTDEEPVFVFIDDLDRCQIPKAANLMQSINHLLESHPQLIFVLGLDRQKIAAGIAAENEAILPYLSNSSTDPSEGEEGERISNTGLDFGYRYLEKFIQLPLNLPRPKEEDTRDLLRPDQEESTNQSGSEKSLEPIIETALFTRNSETLERVSQMISPVLNNNPRRIKKFGNVYRLQAILANQESVLAIDENSEEGVTLEQLAKFVVLRIQWPRLSSVSRRNPTVLTELTEYATGEKAENELSELAGLWTDSDSLLTLLAYESQNEDVEMELRGEDFLRLIQVAPPLDRGGETSSESDEPQIPLTDFNTPNLSKLFGKPSRSKMIEVLLNNPNEWFTQRELAEEADVSRMTINRNLAAFLESNIVEESESTRPRRFKLNLDSEIVQLFQEMDVDTLSN</sequence>
<keyword evidence="2" id="KW-1133">Transmembrane helix</keyword>
<evidence type="ECO:0000313" key="4">
    <source>
        <dbReference type="EMBL" id="XCF15727.1"/>
    </source>
</evidence>
<keyword evidence="2" id="KW-0812">Transmembrane</keyword>
<feature type="transmembrane region" description="Helical" evidence="2">
    <location>
        <begin position="141"/>
        <end position="162"/>
    </location>
</feature>
<proteinExistence type="predicted"/>
<dbReference type="CDD" id="cd00090">
    <property type="entry name" value="HTH_ARSR"/>
    <property type="match status" value="1"/>
</dbReference>
<dbReference type="PANTHER" id="PTHR22674:SF6">
    <property type="entry name" value="NTPASE KAP FAMILY P-LOOP DOMAIN-CONTAINING PROTEIN 1"/>
    <property type="match status" value="1"/>
</dbReference>
<dbReference type="PANTHER" id="PTHR22674">
    <property type="entry name" value="NTPASE, KAP FAMILY P-LOOP DOMAIN-CONTAINING 1"/>
    <property type="match status" value="1"/>
</dbReference>
<feature type="compositionally biased region" description="Basic and acidic residues" evidence="1">
    <location>
        <begin position="1"/>
        <end position="10"/>
    </location>
</feature>
<feature type="transmembrane region" description="Helical" evidence="2">
    <location>
        <begin position="174"/>
        <end position="194"/>
    </location>
</feature>
<evidence type="ECO:0000256" key="2">
    <source>
        <dbReference type="SAM" id="Phobius"/>
    </source>
</evidence>